<evidence type="ECO:0000313" key="4">
    <source>
        <dbReference type="Proteomes" id="UP000042997"/>
    </source>
</evidence>
<gene>
    <name evidence="3" type="ORF">RHRU231_800098</name>
</gene>
<reference evidence="3 4" key="1">
    <citation type="journal article" date="2014" name="Genome Announc.">
        <title>Draft Genome Sequence of Propane- and Butane-Oxidizing Actinobacterium Rhodococcus ruber IEGM 231.</title>
        <authorList>
            <person name="Ivshina I.B."/>
            <person name="Kuyukina M.S."/>
            <person name="Krivoruchko A.V."/>
            <person name="Barbe V."/>
            <person name="Fischer C."/>
        </authorList>
    </citation>
    <scope>NUCLEOTIDE SEQUENCE [LARGE SCALE GENOMIC DNA]</scope>
</reference>
<dbReference type="GO" id="GO:0008235">
    <property type="term" value="F:metalloexopeptidase activity"/>
    <property type="evidence" value="ECO:0007669"/>
    <property type="project" value="InterPro"/>
</dbReference>
<organism evidence="3 4">
    <name type="scientific">Rhodococcus ruber</name>
    <dbReference type="NCBI Taxonomy" id="1830"/>
    <lineage>
        <taxon>Bacteria</taxon>
        <taxon>Bacillati</taxon>
        <taxon>Actinomycetota</taxon>
        <taxon>Actinomycetes</taxon>
        <taxon>Mycobacteriales</taxon>
        <taxon>Nocardiaceae</taxon>
        <taxon>Rhodococcus</taxon>
    </lineage>
</organism>
<dbReference type="PANTHER" id="PTHR12147:SF26">
    <property type="entry name" value="PEPTIDASE M28 DOMAIN-CONTAINING PROTEIN"/>
    <property type="match status" value="1"/>
</dbReference>
<dbReference type="InterPro" id="IPR007484">
    <property type="entry name" value="Peptidase_M28"/>
</dbReference>
<proteinExistence type="predicted"/>
<dbReference type="eggNOG" id="COG2234">
    <property type="taxonomic scope" value="Bacteria"/>
</dbReference>
<dbReference type="GO" id="GO:0006508">
    <property type="term" value="P:proteolysis"/>
    <property type="evidence" value="ECO:0007669"/>
    <property type="project" value="InterPro"/>
</dbReference>
<dbReference type="PANTHER" id="PTHR12147">
    <property type="entry name" value="METALLOPEPTIDASE M28 FAMILY MEMBER"/>
    <property type="match status" value="1"/>
</dbReference>
<protein>
    <submittedName>
        <fullName evidence="3">Peptidase M28</fullName>
    </submittedName>
</protein>
<accession>A0A098BTX4</accession>
<evidence type="ECO:0000259" key="2">
    <source>
        <dbReference type="Pfam" id="PF04389"/>
    </source>
</evidence>
<feature type="transmembrane region" description="Helical" evidence="1">
    <location>
        <begin position="517"/>
        <end position="538"/>
    </location>
</feature>
<evidence type="ECO:0000256" key="1">
    <source>
        <dbReference type="SAM" id="Phobius"/>
    </source>
</evidence>
<name>A0A098BTX4_9NOCA</name>
<feature type="domain" description="Peptidase M28" evidence="2">
    <location>
        <begin position="115"/>
        <end position="302"/>
    </location>
</feature>
<dbReference type="AlphaFoldDB" id="A0A098BTX4"/>
<feature type="transmembrane region" description="Helical" evidence="1">
    <location>
        <begin position="366"/>
        <end position="390"/>
    </location>
</feature>
<keyword evidence="1" id="KW-1133">Transmembrane helix</keyword>
<feature type="transmembrane region" description="Helical" evidence="1">
    <location>
        <begin position="438"/>
        <end position="456"/>
    </location>
</feature>
<evidence type="ECO:0000313" key="3">
    <source>
        <dbReference type="EMBL" id="CDZ91171.1"/>
    </source>
</evidence>
<keyword evidence="1" id="KW-0812">Transmembrane</keyword>
<dbReference type="Pfam" id="PF04389">
    <property type="entry name" value="Peptidase_M28"/>
    <property type="match status" value="1"/>
</dbReference>
<feature type="transmembrane region" description="Helical" evidence="1">
    <location>
        <begin position="410"/>
        <end position="431"/>
    </location>
</feature>
<feature type="transmembrane region" description="Helical" evidence="1">
    <location>
        <begin position="491"/>
        <end position="511"/>
    </location>
</feature>
<feature type="transmembrane region" description="Helical" evidence="1">
    <location>
        <begin position="550"/>
        <end position="569"/>
    </location>
</feature>
<dbReference type="EMBL" id="CCSD01000095">
    <property type="protein sequence ID" value="CDZ91171.1"/>
    <property type="molecule type" value="Genomic_DNA"/>
</dbReference>
<dbReference type="InterPro" id="IPR045175">
    <property type="entry name" value="M28_fam"/>
</dbReference>
<dbReference type="OrthoDB" id="9778250at2"/>
<keyword evidence="1" id="KW-0472">Membrane</keyword>
<dbReference type="Proteomes" id="UP000042997">
    <property type="component" value="Unassembled WGS sequence"/>
</dbReference>
<sequence length="761" mass="77553">MDDVAVPARADTPRGPARIGLLVLLLVALTATLRTPVAPAPADTPPTEFSAARATAHVEAVAAQPRPPGSAGHAAARDYLVRVLDGLGWAARVDDGVGWSTTAVQGTQRGGRVANVVATLPGTDPTGSVVLAAHYDTVPASPGAGDDGIGIATVLEAARALSAGPRPRNDVTVLVTDGEERGLLGAEEYTRRQPADARPTVVLNHEARGNGGVPVTFRISSPNAGLVGVLSDVPGTTADSFTQTAFELLPNDTDFRRLTEAGLHAADTAVAGGGAYYHSPVDTADRLDTSSLQRMGETTLAAAQRFSSIDLAELGSGGDDVVVTLPWGPVHFPRRLEIALTALLAAVTGALVARRIRDGTASAGRLAASGGISIAVAAAAAGAAFVPWWLALRIAPGQASAVLREPYRPVPYQVAAVAAAVAVLLAAYPAVRRRIGPAAFATGALLAVAVTAVAALPFLGVATVLVLPALPAAVAALVVDRLPADRRGWRTPVTVAGTVPAVVVLVPGAVASFDAGLLTGAPLAGVFVAVLFALALPLVDAAGDPSQLRLAAIAAAAVVVVAAPTGGWVNRDGATPPRQEQLLYALNADTGAAVWASPRAPASDWSRALLTEAPATLPDAFPWRSETRFAHGRAPAAPLPAPGLDVVADVTDGDERTLTLRLTSPRGAPTVGLWVDETTAEVREVAVAGRNAAPAAPFGFLFSGTPAEGIEVRLTVVPRSGTTVLHVADVTDELTAVPEYRAPDDRVVVTPAVAVTRTVRL</sequence>
<feature type="transmembrane region" description="Helical" evidence="1">
    <location>
        <begin position="336"/>
        <end position="354"/>
    </location>
</feature>
<dbReference type="Gene3D" id="3.40.630.10">
    <property type="entry name" value="Zn peptidases"/>
    <property type="match status" value="1"/>
</dbReference>
<dbReference type="RefSeq" id="WP_040274327.1">
    <property type="nucleotide sequence ID" value="NZ_JAJNCM010000002.1"/>
</dbReference>
<dbReference type="SUPFAM" id="SSF53187">
    <property type="entry name" value="Zn-dependent exopeptidases"/>
    <property type="match status" value="1"/>
</dbReference>